<dbReference type="EMBL" id="JBEWLZ010000006">
    <property type="protein sequence ID" value="MET1490641.1"/>
    <property type="molecule type" value="Genomic_DNA"/>
</dbReference>
<dbReference type="SUPFAM" id="SSF103473">
    <property type="entry name" value="MFS general substrate transporter"/>
    <property type="match status" value="1"/>
</dbReference>
<dbReference type="InterPro" id="IPR020846">
    <property type="entry name" value="MFS_dom"/>
</dbReference>
<feature type="transmembrane region" description="Helical" evidence="7">
    <location>
        <begin position="42"/>
        <end position="63"/>
    </location>
</feature>
<feature type="domain" description="Major facilitator superfamily (MFS) profile" evidence="8">
    <location>
        <begin position="4"/>
        <end position="450"/>
    </location>
</feature>
<dbReference type="InterPro" id="IPR011701">
    <property type="entry name" value="MFS"/>
</dbReference>
<feature type="transmembrane region" description="Helical" evidence="7">
    <location>
        <begin position="321"/>
        <end position="340"/>
    </location>
</feature>
<keyword evidence="3" id="KW-1003">Cell membrane</keyword>
<feature type="transmembrane region" description="Helical" evidence="7">
    <location>
        <begin position="426"/>
        <end position="446"/>
    </location>
</feature>
<reference evidence="9 10" key="1">
    <citation type="submission" date="2024-07" db="EMBL/GenBank/DDBJ databases">
        <title>Uliginosibacterium paludis KCTC:42655.</title>
        <authorList>
            <person name="Kim M.K."/>
        </authorList>
    </citation>
    <scope>NUCLEOTIDE SEQUENCE [LARGE SCALE GENOMIC DNA]</scope>
    <source>
        <strain evidence="9 10">KCTC 42655</strain>
    </source>
</reference>
<keyword evidence="2" id="KW-0813">Transport</keyword>
<evidence type="ECO:0000256" key="5">
    <source>
        <dbReference type="ARBA" id="ARBA00022989"/>
    </source>
</evidence>
<dbReference type="Pfam" id="PF07690">
    <property type="entry name" value="MFS_1"/>
    <property type="match status" value="1"/>
</dbReference>
<evidence type="ECO:0000256" key="1">
    <source>
        <dbReference type="ARBA" id="ARBA00004651"/>
    </source>
</evidence>
<proteinExistence type="predicted"/>
<evidence type="ECO:0000256" key="2">
    <source>
        <dbReference type="ARBA" id="ARBA00022448"/>
    </source>
</evidence>
<dbReference type="Proteomes" id="UP001548590">
    <property type="component" value="Unassembled WGS sequence"/>
</dbReference>
<comment type="caution">
    <text evidence="9">The sequence shown here is derived from an EMBL/GenBank/DDBJ whole genome shotgun (WGS) entry which is preliminary data.</text>
</comment>
<feature type="transmembrane region" description="Helical" evidence="7">
    <location>
        <begin position="384"/>
        <end position="406"/>
    </location>
</feature>
<dbReference type="InterPro" id="IPR036259">
    <property type="entry name" value="MFS_trans_sf"/>
</dbReference>
<evidence type="ECO:0000313" key="9">
    <source>
        <dbReference type="EMBL" id="MET1490641.1"/>
    </source>
</evidence>
<dbReference type="PANTHER" id="PTHR42718:SF46">
    <property type="entry name" value="BLR6921 PROTEIN"/>
    <property type="match status" value="1"/>
</dbReference>
<feature type="transmembrane region" description="Helical" evidence="7">
    <location>
        <begin position="288"/>
        <end position="309"/>
    </location>
</feature>
<feature type="transmembrane region" description="Helical" evidence="7">
    <location>
        <begin position="346"/>
        <end position="372"/>
    </location>
</feature>
<feature type="transmembrane region" description="Helical" evidence="7">
    <location>
        <begin position="128"/>
        <end position="150"/>
    </location>
</feature>
<keyword evidence="5 7" id="KW-1133">Transmembrane helix</keyword>
<keyword evidence="6 7" id="KW-0472">Membrane</keyword>
<gene>
    <name evidence="9" type="ORF">ABVT11_12460</name>
</gene>
<evidence type="ECO:0000256" key="3">
    <source>
        <dbReference type="ARBA" id="ARBA00022475"/>
    </source>
</evidence>
<feature type="transmembrane region" description="Helical" evidence="7">
    <location>
        <begin position="257"/>
        <end position="276"/>
    </location>
</feature>
<feature type="transmembrane region" description="Helical" evidence="7">
    <location>
        <begin position="95"/>
        <end position="116"/>
    </location>
</feature>
<feature type="transmembrane region" description="Helical" evidence="7">
    <location>
        <begin position="70"/>
        <end position="89"/>
    </location>
</feature>
<dbReference type="RefSeq" id="WP_345927607.1">
    <property type="nucleotide sequence ID" value="NZ_JBDIVF010000004.1"/>
</dbReference>
<keyword evidence="10" id="KW-1185">Reference proteome</keyword>
<evidence type="ECO:0000259" key="8">
    <source>
        <dbReference type="PROSITE" id="PS50850"/>
    </source>
</evidence>
<keyword evidence="4 7" id="KW-0812">Transmembrane</keyword>
<evidence type="ECO:0000256" key="6">
    <source>
        <dbReference type="ARBA" id="ARBA00023136"/>
    </source>
</evidence>
<feature type="transmembrane region" description="Helical" evidence="7">
    <location>
        <begin position="220"/>
        <end position="237"/>
    </location>
</feature>
<evidence type="ECO:0000256" key="7">
    <source>
        <dbReference type="SAM" id="Phobius"/>
    </source>
</evidence>
<organism evidence="9 10">
    <name type="scientific">Uliginosibacterium paludis</name>
    <dbReference type="NCBI Taxonomy" id="1615952"/>
    <lineage>
        <taxon>Bacteria</taxon>
        <taxon>Pseudomonadati</taxon>
        <taxon>Pseudomonadota</taxon>
        <taxon>Betaproteobacteria</taxon>
        <taxon>Rhodocyclales</taxon>
        <taxon>Zoogloeaceae</taxon>
        <taxon>Uliginosibacterium</taxon>
    </lineage>
</organism>
<feature type="transmembrane region" description="Helical" evidence="7">
    <location>
        <begin position="156"/>
        <end position="177"/>
    </location>
</feature>
<sequence>MRWVAWLVTAALFMEVLDGNIIATALPQMAESFGTDALRLNIAMSAYLLALGVFIPVSSWIADRLGARPVFAWAIAGFTAASLGCGLAGNLHLFVALRVLQGVFGALMVPVGRLLVLRNTPPAQRMVAMSNLVWPALVAPVIAPPLGGFITTHASWHLIFFINVPLGIIALLLALKLVPHVPPTAPRRFDWLGFLLSGLGIFLLLNGLDSLAAEPGIPGLGLLIGGLVLLAVALRHFRRVTNPMLDLSPMRIATFRVAMLGGSISRMAIGCLPFLLPLMFQLGLGMNAFHAGALLLVVFVGNVGLKTVTTPILRRFGYRPVMLFNGVLAAACLAACALIGPKSSMMLIVSILLLCGMTRSMQFTSLGTIAFADVPDRQMGDANALFNVVSQVSMAAGITLGAMAVQFGLQLKEWAGWTVPAAEFKFALLLSALVALLGLVDVLSLPRDAGDRFVGRSG</sequence>
<dbReference type="Gene3D" id="1.20.1250.20">
    <property type="entry name" value="MFS general substrate transporter like domains"/>
    <property type="match status" value="2"/>
</dbReference>
<accession>A0ABV2CRU4</accession>
<evidence type="ECO:0000313" key="10">
    <source>
        <dbReference type="Proteomes" id="UP001548590"/>
    </source>
</evidence>
<protein>
    <submittedName>
        <fullName evidence="9">MFS transporter</fullName>
    </submittedName>
</protein>
<dbReference type="PROSITE" id="PS50850">
    <property type="entry name" value="MFS"/>
    <property type="match status" value="1"/>
</dbReference>
<name>A0ABV2CRU4_9RHOO</name>
<dbReference type="PANTHER" id="PTHR42718">
    <property type="entry name" value="MAJOR FACILITATOR SUPERFAMILY MULTIDRUG TRANSPORTER MFSC"/>
    <property type="match status" value="1"/>
</dbReference>
<evidence type="ECO:0000256" key="4">
    <source>
        <dbReference type="ARBA" id="ARBA00022692"/>
    </source>
</evidence>
<comment type="subcellular location">
    <subcellularLocation>
        <location evidence="1">Cell membrane</location>
        <topology evidence="1">Multi-pass membrane protein</topology>
    </subcellularLocation>
</comment>
<feature type="transmembrane region" description="Helical" evidence="7">
    <location>
        <begin position="189"/>
        <end position="208"/>
    </location>
</feature>